<reference evidence="4 5" key="1">
    <citation type="submission" date="2019-12" db="EMBL/GenBank/DDBJ databases">
        <title>Genomic-based taxomic classification of the family Erythrobacteraceae.</title>
        <authorList>
            <person name="Xu L."/>
        </authorList>
    </citation>
    <scope>NUCLEOTIDE SEQUENCE [LARGE SCALE GENOMIC DNA]</scope>
    <source>
        <strain evidence="4 5">LMG 29518</strain>
    </source>
</reference>
<proteinExistence type="predicted"/>
<comment type="caution">
    <text evidence="4">The sequence shown here is derived from an EMBL/GenBank/DDBJ whole genome shotgun (WGS) entry which is preliminary data.</text>
</comment>
<protein>
    <submittedName>
        <fullName evidence="4">Peptidoglycan DD-metalloendopeptidase family protein</fullName>
    </submittedName>
</protein>
<feature type="compositionally biased region" description="Low complexity" evidence="1">
    <location>
        <begin position="25"/>
        <end position="44"/>
    </location>
</feature>
<dbReference type="GO" id="GO:0004222">
    <property type="term" value="F:metalloendopeptidase activity"/>
    <property type="evidence" value="ECO:0007669"/>
    <property type="project" value="TreeGrafter"/>
</dbReference>
<evidence type="ECO:0000259" key="3">
    <source>
        <dbReference type="Pfam" id="PF01551"/>
    </source>
</evidence>
<sequence>MRGEGCLLLSGAIALAACVPQASEPADTPAPQAAAAAQPVTHAPAPAPTPAPAPAKPAVFSYSGELTQGGWIRGEAPAGTTEAWLGEQKLDLDADGSFFAAFDRDADPSAMLKAVLADGREITRQIIVSPRDWQIEHVNVARRSGGASESFMRIRRPELEQIWKARAVHAQSDGWSQDFIWPVTGRISGRFGSQRIYRGEPGSYHTGLDIATGESGTPIVAPADGVVVLATKKPFSLEGNLLIIDHGKGLNSAFLHLSRMDVAQGSQVKQGQLIGAIGSSGRATGPHLHWSIKWNDARLDPLLFLPEKGG</sequence>
<feature type="signal peptide" evidence="2">
    <location>
        <begin position="1"/>
        <end position="22"/>
    </location>
</feature>
<dbReference type="InterPro" id="IPR050570">
    <property type="entry name" value="Cell_wall_metabolism_enzyme"/>
</dbReference>
<dbReference type="InterPro" id="IPR011055">
    <property type="entry name" value="Dup_hybrid_motif"/>
</dbReference>
<dbReference type="PANTHER" id="PTHR21666:SF285">
    <property type="entry name" value="M23 FAMILY METALLOPEPTIDASE"/>
    <property type="match status" value="1"/>
</dbReference>
<feature type="compositionally biased region" description="Pro residues" evidence="1">
    <location>
        <begin position="45"/>
        <end position="55"/>
    </location>
</feature>
<keyword evidence="5" id="KW-1185">Reference proteome</keyword>
<dbReference type="FunFam" id="2.70.70.10:FF:000019">
    <property type="entry name" value="M23 family peptidase"/>
    <property type="match status" value="1"/>
</dbReference>
<dbReference type="OrthoDB" id="9815245at2"/>
<gene>
    <name evidence="4" type="ORF">GRI91_07450</name>
</gene>
<dbReference type="PROSITE" id="PS51257">
    <property type="entry name" value="PROKAR_LIPOPROTEIN"/>
    <property type="match status" value="1"/>
</dbReference>
<dbReference type="Gene3D" id="2.70.70.10">
    <property type="entry name" value="Glucose Permease (Domain IIA)"/>
    <property type="match status" value="1"/>
</dbReference>
<organism evidence="4 5">
    <name type="scientific">Altericroceibacterium endophyticum</name>
    <dbReference type="NCBI Taxonomy" id="1808508"/>
    <lineage>
        <taxon>Bacteria</taxon>
        <taxon>Pseudomonadati</taxon>
        <taxon>Pseudomonadota</taxon>
        <taxon>Alphaproteobacteria</taxon>
        <taxon>Sphingomonadales</taxon>
        <taxon>Erythrobacteraceae</taxon>
        <taxon>Altericroceibacterium</taxon>
    </lineage>
</organism>
<evidence type="ECO:0000256" key="2">
    <source>
        <dbReference type="SAM" id="SignalP"/>
    </source>
</evidence>
<dbReference type="CDD" id="cd12797">
    <property type="entry name" value="M23_peptidase"/>
    <property type="match status" value="1"/>
</dbReference>
<dbReference type="EMBL" id="WTYT01000003">
    <property type="protein sequence ID" value="MXO65585.1"/>
    <property type="molecule type" value="Genomic_DNA"/>
</dbReference>
<feature type="domain" description="M23ase beta-sheet core" evidence="3">
    <location>
        <begin position="204"/>
        <end position="301"/>
    </location>
</feature>
<dbReference type="Pfam" id="PF01551">
    <property type="entry name" value="Peptidase_M23"/>
    <property type="match status" value="1"/>
</dbReference>
<feature type="region of interest" description="Disordered" evidence="1">
    <location>
        <begin position="23"/>
        <end position="58"/>
    </location>
</feature>
<dbReference type="Proteomes" id="UP000438476">
    <property type="component" value="Unassembled WGS sequence"/>
</dbReference>
<dbReference type="AlphaFoldDB" id="A0A6I4T6X0"/>
<accession>A0A6I4T6X0</accession>
<evidence type="ECO:0000313" key="5">
    <source>
        <dbReference type="Proteomes" id="UP000438476"/>
    </source>
</evidence>
<evidence type="ECO:0000313" key="4">
    <source>
        <dbReference type="EMBL" id="MXO65585.1"/>
    </source>
</evidence>
<evidence type="ECO:0000256" key="1">
    <source>
        <dbReference type="SAM" id="MobiDB-lite"/>
    </source>
</evidence>
<feature type="chain" id="PRO_5026145814" evidence="2">
    <location>
        <begin position="23"/>
        <end position="310"/>
    </location>
</feature>
<dbReference type="PANTHER" id="PTHR21666">
    <property type="entry name" value="PEPTIDASE-RELATED"/>
    <property type="match status" value="1"/>
</dbReference>
<name>A0A6I4T6X0_9SPHN</name>
<keyword evidence="2" id="KW-0732">Signal</keyword>
<dbReference type="SUPFAM" id="SSF51261">
    <property type="entry name" value="Duplicated hybrid motif"/>
    <property type="match status" value="1"/>
</dbReference>
<dbReference type="InterPro" id="IPR016047">
    <property type="entry name" value="M23ase_b-sheet_dom"/>
</dbReference>